<comment type="caution">
    <text evidence="1">The sequence shown here is derived from an EMBL/GenBank/DDBJ whole genome shotgun (WGS) entry which is preliminary data.</text>
</comment>
<name>A0ACA9NYM7_9GLOM</name>
<dbReference type="EMBL" id="CAJVPU010020276">
    <property type="protein sequence ID" value="CAG8675868.1"/>
    <property type="molecule type" value="Genomic_DNA"/>
</dbReference>
<protein>
    <submittedName>
        <fullName evidence="1">2264_t:CDS:1</fullName>
    </submittedName>
</protein>
<evidence type="ECO:0000313" key="1">
    <source>
        <dbReference type="EMBL" id="CAG8675868.1"/>
    </source>
</evidence>
<sequence>SDYAGIITENRNISDEILEYTPFIDNRQANGLNRQSNGPMMFNYVVYILAYIFDQEFSW</sequence>
<gene>
    <name evidence="1" type="ORF">DHETER_LOCUS10400</name>
</gene>
<dbReference type="Proteomes" id="UP000789702">
    <property type="component" value="Unassembled WGS sequence"/>
</dbReference>
<organism evidence="1 2">
    <name type="scientific">Dentiscutata heterogama</name>
    <dbReference type="NCBI Taxonomy" id="1316150"/>
    <lineage>
        <taxon>Eukaryota</taxon>
        <taxon>Fungi</taxon>
        <taxon>Fungi incertae sedis</taxon>
        <taxon>Mucoromycota</taxon>
        <taxon>Glomeromycotina</taxon>
        <taxon>Glomeromycetes</taxon>
        <taxon>Diversisporales</taxon>
        <taxon>Gigasporaceae</taxon>
        <taxon>Dentiscutata</taxon>
    </lineage>
</organism>
<keyword evidence="2" id="KW-1185">Reference proteome</keyword>
<feature type="non-terminal residue" evidence="1">
    <location>
        <position position="1"/>
    </location>
</feature>
<proteinExistence type="predicted"/>
<accession>A0ACA9NYM7</accession>
<reference evidence="1" key="1">
    <citation type="submission" date="2021-06" db="EMBL/GenBank/DDBJ databases">
        <authorList>
            <person name="Kallberg Y."/>
            <person name="Tangrot J."/>
            <person name="Rosling A."/>
        </authorList>
    </citation>
    <scope>NUCLEOTIDE SEQUENCE</scope>
    <source>
        <strain evidence="1">IL203A</strain>
    </source>
</reference>
<evidence type="ECO:0000313" key="2">
    <source>
        <dbReference type="Proteomes" id="UP000789702"/>
    </source>
</evidence>